<feature type="region of interest" description="Disordered" evidence="1">
    <location>
        <begin position="57"/>
        <end position="150"/>
    </location>
</feature>
<feature type="compositionally biased region" description="Basic and acidic residues" evidence="1">
    <location>
        <begin position="57"/>
        <end position="114"/>
    </location>
</feature>
<sequence length="150" mass="16473">MPFYEYECSNCKFYVETLQKISDEPLKKCPSCKKPTLKKLISAPVFRLKGAGWYETDFKSEGEDKRNLADREEPAEKAEDSKSSSDTKADKAEAKAEKKAESKAEVKTGADKKAPAKAAPAKGKKPAAKAPAKRPAPKKAAPAKKKAKRR</sequence>
<dbReference type="PANTHER" id="PTHR34404">
    <property type="entry name" value="REGULATORY PROTEIN, FMDB FAMILY"/>
    <property type="match status" value="1"/>
</dbReference>
<dbReference type="SMART" id="SM00834">
    <property type="entry name" value="CxxC_CXXC_SSSS"/>
    <property type="match status" value="1"/>
</dbReference>
<comment type="caution">
    <text evidence="3">The sequence shown here is derived from an EMBL/GenBank/DDBJ whole genome shotgun (WGS) entry which is preliminary data.</text>
</comment>
<reference evidence="4" key="1">
    <citation type="journal article" date="2019" name="Int. J. Syst. Evol. Microbiol.">
        <title>The Global Catalogue of Microorganisms (GCM) 10K type strain sequencing project: providing services to taxonomists for standard genome sequencing and annotation.</title>
        <authorList>
            <consortium name="The Broad Institute Genomics Platform"/>
            <consortium name="The Broad Institute Genome Sequencing Center for Infectious Disease"/>
            <person name="Wu L."/>
            <person name="Ma J."/>
        </authorList>
    </citation>
    <scope>NUCLEOTIDE SEQUENCE [LARGE SCALE GENOMIC DNA]</scope>
    <source>
        <strain evidence="4">CGMCC 1.10759</strain>
    </source>
</reference>
<evidence type="ECO:0000313" key="4">
    <source>
        <dbReference type="Proteomes" id="UP001595904"/>
    </source>
</evidence>
<dbReference type="Pfam" id="PF09723">
    <property type="entry name" value="Zn_ribbon_8"/>
    <property type="match status" value="1"/>
</dbReference>
<feature type="domain" description="Putative regulatory protein FmdB zinc ribbon" evidence="2">
    <location>
        <begin position="1"/>
        <end position="42"/>
    </location>
</feature>
<dbReference type="RefSeq" id="WP_380596521.1">
    <property type="nucleotide sequence ID" value="NZ_JBHSDU010000003.1"/>
</dbReference>
<evidence type="ECO:0000259" key="2">
    <source>
        <dbReference type="SMART" id="SM00834"/>
    </source>
</evidence>
<keyword evidence="4" id="KW-1185">Reference proteome</keyword>
<feature type="compositionally biased region" description="Basic residues" evidence="1">
    <location>
        <begin position="122"/>
        <end position="150"/>
    </location>
</feature>
<protein>
    <submittedName>
        <fullName evidence="3">FmdB family zinc ribbon protein</fullName>
    </submittedName>
</protein>
<name>A0ABV8SPB8_9GAMM</name>
<proteinExistence type="predicted"/>
<dbReference type="NCBIfam" id="TIGR02605">
    <property type="entry name" value="CxxC_CxxC_SSSS"/>
    <property type="match status" value="1"/>
</dbReference>
<evidence type="ECO:0000313" key="3">
    <source>
        <dbReference type="EMBL" id="MFC4309469.1"/>
    </source>
</evidence>
<organism evidence="3 4">
    <name type="scientific">Steroidobacter flavus</name>
    <dbReference type="NCBI Taxonomy" id="1842136"/>
    <lineage>
        <taxon>Bacteria</taxon>
        <taxon>Pseudomonadati</taxon>
        <taxon>Pseudomonadota</taxon>
        <taxon>Gammaproteobacteria</taxon>
        <taxon>Steroidobacterales</taxon>
        <taxon>Steroidobacteraceae</taxon>
        <taxon>Steroidobacter</taxon>
    </lineage>
</organism>
<gene>
    <name evidence="3" type="ORF">ACFPN2_10290</name>
</gene>
<dbReference type="Proteomes" id="UP001595904">
    <property type="component" value="Unassembled WGS sequence"/>
</dbReference>
<dbReference type="InterPro" id="IPR013429">
    <property type="entry name" value="Regulatory_FmdB_Zinc_ribbon"/>
</dbReference>
<dbReference type="PANTHER" id="PTHR34404:SF2">
    <property type="entry name" value="CONSERVED SERINE RICH PROTEIN"/>
    <property type="match status" value="1"/>
</dbReference>
<evidence type="ECO:0000256" key="1">
    <source>
        <dbReference type="SAM" id="MobiDB-lite"/>
    </source>
</evidence>
<accession>A0ABV8SPB8</accession>
<dbReference type="EMBL" id="JBHSDU010000003">
    <property type="protein sequence ID" value="MFC4309469.1"/>
    <property type="molecule type" value="Genomic_DNA"/>
</dbReference>